<organism evidence="8 9">
    <name type="scientific">Georgenia muralis</name>
    <dbReference type="NCBI Taxonomy" id="154117"/>
    <lineage>
        <taxon>Bacteria</taxon>
        <taxon>Bacillati</taxon>
        <taxon>Actinomycetota</taxon>
        <taxon>Actinomycetes</taxon>
        <taxon>Micrococcales</taxon>
        <taxon>Bogoriellaceae</taxon>
        <taxon>Georgenia</taxon>
    </lineage>
</organism>
<protein>
    <submittedName>
        <fullName evidence="8">Uncharacterized protein (TIRG00374 family)</fullName>
    </submittedName>
</protein>
<feature type="transmembrane region" description="Helical" evidence="7">
    <location>
        <begin position="83"/>
        <end position="105"/>
    </location>
</feature>
<dbReference type="AlphaFoldDB" id="A0A3N4YZW6"/>
<gene>
    <name evidence="8" type="ORF">EDD32_1077</name>
</gene>
<dbReference type="GO" id="GO:0005886">
    <property type="term" value="C:plasma membrane"/>
    <property type="evidence" value="ECO:0007669"/>
    <property type="project" value="UniProtKB-SubCell"/>
</dbReference>
<dbReference type="PANTHER" id="PTHR39087">
    <property type="entry name" value="UPF0104 MEMBRANE PROTEIN MJ1595"/>
    <property type="match status" value="1"/>
</dbReference>
<dbReference type="Pfam" id="PF03706">
    <property type="entry name" value="LPG_synthase_TM"/>
    <property type="match status" value="1"/>
</dbReference>
<keyword evidence="3 7" id="KW-0812">Transmembrane</keyword>
<feature type="transmembrane region" description="Helical" evidence="7">
    <location>
        <begin position="603"/>
        <end position="622"/>
    </location>
</feature>
<feature type="transmembrane region" description="Helical" evidence="7">
    <location>
        <begin position="711"/>
        <end position="731"/>
    </location>
</feature>
<evidence type="ECO:0000313" key="9">
    <source>
        <dbReference type="Proteomes" id="UP000280726"/>
    </source>
</evidence>
<reference evidence="8 9" key="1">
    <citation type="submission" date="2018-11" db="EMBL/GenBank/DDBJ databases">
        <title>Sequencing the genomes of 1000 actinobacteria strains.</title>
        <authorList>
            <person name="Klenk H.-P."/>
        </authorList>
    </citation>
    <scope>NUCLEOTIDE SEQUENCE [LARGE SCALE GENOMIC DNA]</scope>
    <source>
        <strain evidence="8 9">DSM 14418</strain>
    </source>
</reference>
<dbReference type="Gene3D" id="1.10.510.10">
    <property type="entry name" value="Transferase(Phosphotransferase) domain 1"/>
    <property type="match status" value="1"/>
</dbReference>
<evidence type="ECO:0000256" key="2">
    <source>
        <dbReference type="ARBA" id="ARBA00022475"/>
    </source>
</evidence>
<feature type="region of interest" description="Disordered" evidence="6">
    <location>
        <begin position="1"/>
        <end position="21"/>
    </location>
</feature>
<dbReference type="OrthoDB" id="5242664at2"/>
<evidence type="ECO:0000256" key="5">
    <source>
        <dbReference type="ARBA" id="ARBA00023136"/>
    </source>
</evidence>
<dbReference type="Pfam" id="PF06293">
    <property type="entry name" value="Kdo"/>
    <property type="match status" value="1"/>
</dbReference>
<keyword evidence="5 7" id="KW-0472">Membrane</keyword>
<evidence type="ECO:0000313" key="8">
    <source>
        <dbReference type="EMBL" id="RPF26629.1"/>
    </source>
</evidence>
<evidence type="ECO:0000256" key="4">
    <source>
        <dbReference type="ARBA" id="ARBA00022989"/>
    </source>
</evidence>
<feature type="transmembrane region" description="Helical" evidence="7">
    <location>
        <begin position="41"/>
        <end position="63"/>
    </location>
</feature>
<feature type="transmembrane region" description="Helical" evidence="7">
    <location>
        <begin position="634"/>
        <end position="658"/>
    </location>
</feature>
<feature type="transmembrane region" description="Helical" evidence="7">
    <location>
        <begin position="670"/>
        <end position="691"/>
    </location>
</feature>
<proteinExistence type="predicted"/>
<feature type="transmembrane region" description="Helical" evidence="7">
    <location>
        <begin position="183"/>
        <end position="200"/>
    </location>
</feature>
<keyword evidence="9" id="KW-1185">Reference proteome</keyword>
<dbReference type="RefSeq" id="WP_123915501.1">
    <property type="nucleotide sequence ID" value="NZ_RKRA01000001.1"/>
</dbReference>
<name>A0A3N4YZW6_9MICO</name>
<dbReference type="InterPro" id="IPR011009">
    <property type="entry name" value="Kinase-like_dom_sf"/>
</dbReference>
<feature type="transmembrane region" description="Helical" evidence="7">
    <location>
        <begin position="157"/>
        <end position="176"/>
    </location>
</feature>
<feature type="transmembrane region" description="Helical" evidence="7">
    <location>
        <begin position="794"/>
        <end position="816"/>
    </location>
</feature>
<dbReference type="InterPro" id="IPR022791">
    <property type="entry name" value="L-PG_synthase/AglD"/>
</dbReference>
<dbReference type="SUPFAM" id="SSF56112">
    <property type="entry name" value="Protein kinase-like (PK-like)"/>
    <property type="match status" value="1"/>
</dbReference>
<feature type="transmembrane region" description="Helical" evidence="7">
    <location>
        <begin position="854"/>
        <end position="876"/>
    </location>
</feature>
<evidence type="ECO:0000256" key="3">
    <source>
        <dbReference type="ARBA" id="ARBA00022692"/>
    </source>
</evidence>
<comment type="subcellular location">
    <subcellularLocation>
        <location evidence="1">Cell membrane</location>
        <topology evidence="1">Multi-pass membrane protein</topology>
    </subcellularLocation>
</comment>
<evidence type="ECO:0000256" key="1">
    <source>
        <dbReference type="ARBA" id="ARBA00004651"/>
    </source>
</evidence>
<sequence>MSQHPGESGSAAPSRPDDASPRRQVLLVDAPLTRVRRPADLLALVIAVLAIVFVLLLAVYGNATTQGVTEDVQSAVANVLRQVLLLPVTVLEGLVTFFLPIVVLVDRVMRRSWRSALEALATGLVAALLAQGALLVLDTIGPSPLSSGLTITSEGSRVIAMNPYAAGLAGLLTAVGDRSHHRLLRWSWSLLWIVLGLAIVQGDQTLPGALVAVLLGRVAGLAMRYASGVLHERATGLSLVRGLRRAGIDAVTVVRVDHLPGEAAARSWLVTTSSPIGYTEQLRESTHTAAPLAEQDEPARTPHHPHPTTPADLLAAVDREGEKGDVIVPDPLTEPDEAIAGARAGLADMPDGESAHRVYAVWDAAGERRDLTVLDGDRHVVGVLASLWDSARMRGLDRRPATNLREAANRAVLMSLSARSAGVRVPELVGVTESRDSVLIVTEHVDGARRLDQLAPEELDDEMLDQVWAQVRAAHAAGLAHRDLHAAAVLVDPARRVWVRDWENGEIVSSELSRRIDLAQLLALVAVLVGTERALSSAGRVLNRDQLASIAPLLQPVALPNRTRGAAANLKDLLGDLRDELIEVVPTADVAPVQLTRFSARTVITATLLVVALWVLLSTLNFEEVATAIAGASPWLMLAAFAVGLLTYVGSGLTLVAFAPEKVGLWQATLVQVSASVVALVAPAGIGYTALNLRFLTKKKVSTPLAVATVGLTQVTQFVTTIVMLVVLALVTGSAGTLSAPSGAVLGAVAAAVVALGALMLVPRLRTWVWHKLAPTLRQVWPRLVWVASSPRRLLVGVGGALLLTAGYVAAFGLSLAAFGQSLPLTALAITYLASNSIGSVVPSPGGIGPVEAALTGGLALAGVPAATAASVAVLYRLLTFWGRVPLGWAALHVLQRRDVL</sequence>
<accession>A0A3N4YZW6</accession>
<comment type="caution">
    <text evidence="8">The sequence shown here is derived from an EMBL/GenBank/DDBJ whole genome shotgun (WGS) entry which is preliminary data.</text>
</comment>
<evidence type="ECO:0000256" key="7">
    <source>
        <dbReference type="SAM" id="Phobius"/>
    </source>
</evidence>
<keyword evidence="2" id="KW-1003">Cell membrane</keyword>
<evidence type="ECO:0000256" key="6">
    <source>
        <dbReference type="SAM" id="MobiDB-lite"/>
    </source>
</evidence>
<dbReference type="EMBL" id="RKRA01000001">
    <property type="protein sequence ID" value="RPF26629.1"/>
    <property type="molecule type" value="Genomic_DNA"/>
</dbReference>
<feature type="transmembrane region" description="Helical" evidence="7">
    <location>
        <begin position="743"/>
        <end position="762"/>
    </location>
</feature>
<feature type="transmembrane region" description="Helical" evidence="7">
    <location>
        <begin position="117"/>
        <end position="137"/>
    </location>
</feature>
<dbReference type="PANTHER" id="PTHR39087:SF2">
    <property type="entry name" value="UPF0104 MEMBRANE PROTEIN MJ1595"/>
    <property type="match status" value="1"/>
</dbReference>
<dbReference type="Proteomes" id="UP000280726">
    <property type="component" value="Unassembled WGS sequence"/>
</dbReference>
<keyword evidence="4 7" id="KW-1133">Transmembrane helix</keyword>